<protein>
    <submittedName>
        <fullName evidence="2">Uncharacterized protein</fullName>
    </submittedName>
</protein>
<dbReference type="AlphaFoldDB" id="A0AAN8W8N2"/>
<organism evidence="2 3">
    <name type="scientific">Dillenia turbinata</name>
    <dbReference type="NCBI Taxonomy" id="194707"/>
    <lineage>
        <taxon>Eukaryota</taxon>
        <taxon>Viridiplantae</taxon>
        <taxon>Streptophyta</taxon>
        <taxon>Embryophyta</taxon>
        <taxon>Tracheophyta</taxon>
        <taxon>Spermatophyta</taxon>
        <taxon>Magnoliopsida</taxon>
        <taxon>eudicotyledons</taxon>
        <taxon>Gunneridae</taxon>
        <taxon>Pentapetalae</taxon>
        <taxon>Dilleniales</taxon>
        <taxon>Dilleniaceae</taxon>
        <taxon>Dillenia</taxon>
    </lineage>
</organism>
<feature type="transmembrane region" description="Helical" evidence="1">
    <location>
        <begin position="79"/>
        <end position="101"/>
    </location>
</feature>
<evidence type="ECO:0000256" key="1">
    <source>
        <dbReference type="SAM" id="Phobius"/>
    </source>
</evidence>
<reference evidence="2 3" key="1">
    <citation type="submission" date="2023-12" db="EMBL/GenBank/DDBJ databases">
        <title>A high-quality genome assembly for Dillenia turbinata (Dilleniales).</title>
        <authorList>
            <person name="Chanderbali A."/>
        </authorList>
    </citation>
    <scope>NUCLEOTIDE SEQUENCE [LARGE SCALE GENOMIC DNA]</scope>
    <source>
        <strain evidence="2">LSX21</strain>
        <tissue evidence="2">Leaf</tissue>
    </source>
</reference>
<evidence type="ECO:0000313" key="3">
    <source>
        <dbReference type="Proteomes" id="UP001370490"/>
    </source>
</evidence>
<comment type="caution">
    <text evidence="2">The sequence shown here is derived from an EMBL/GenBank/DDBJ whole genome shotgun (WGS) entry which is preliminary data.</text>
</comment>
<proteinExistence type="predicted"/>
<accession>A0AAN8W8N2</accession>
<keyword evidence="1" id="KW-1133">Transmembrane helix</keyword>
<evidence type="ECO:0000313" key="2">
    <source>
        <dbReference type="EMBL" id="KAK6947230.1"/>
    </source>
</evidence>
<sequence>MKGESRSTSSRTRWKTPPAKAVLFTDPDQAKMKMTRIWIWVSAALIFSNDEFVRLNSLCRTSSMDVSRRYYFPLTKPKAIILALMCYPWLILSLPCCYTVPSAVYDDMFAYLNLKVWSQINLQKAAPLSCPSAKEVENLDINDAGPAYGEYLIYVQERTPGSGSNTTICVLDCRGVRVHATAYGWAKECEPQDILHTTPLVLIDEYDKNGLSRRSWHHLLYVLLESISSYIFLTNIRSSYIEAVSSSRGDGQVEYRFQLSRFE</sequence>
<dbReference type="Proteomes" id="UP001370490">
    <property type="component" value="Unassembled WGS sequence"/>
</dbReference>
<keyword evidence="3" id="KW-1185">Reference proteome</keyword>
<gene>
    <name evidence="2" type="ORF">RJ641_000703</name>
</gene>
<dbReference type="EMBL" id="JBAMMX010000001">
    <property type="protein sequence ID" value="KAK6947230.1"/>
    <property type="molecule type" value="Genomic_DNA"/>
</dbReference>
<keyword evidence="1" id="KW-0472">Membrane</keyword>
<keyword evidence="1" id="KW-0812">Transmembrane</keyword>
<name>A0AAN8W8N2_9MAGN</name>